<dbReference type="SUPFAM" id="SSF54637">
    <property type="entry name" value="Thioesterase/thiol ester dehydrase-isomerase"/>
    <property type="match status" value="1"/>
</dbReference>
<name>A0A315E6Y3_9BURK</name>
<dbReference type="CDD" id="cd00586">
    <property type="entry name" value="4HBT"/>
    <property type="match status" value="1"/>
</dbReference>
<dbReference type="RefSeq" id="WP_108312957.1">
    <property type="nucleotide sequence ID" value="NZ_NESN01000003.1"/>
</dbReference>
<keyword evidence="2" id="KW-0378">Hydrolase</keyword>
<accession>A0A315E6Y3</accession>
<dbReference type="Pfam" id="PF13279">
    <property type="entry name" value="4HBT_2"/>
    <property type="match status" value="1"/>
</dbReference>
<organism evidence="3 4">
    <name type="scientific">Limnohabitans parvus II-B4</name>
    <dbReference type="NCBI Taxonomy" id="1293052"/>
    <lineage>
        <taxon>Bacteria</taxon>
        <taxon>Pseudomonadati</taxon>
        <taxon>Pseudomonadota</taxon>
        <taxon>Betaproteobacteria</taxon>
        <taxon>Burkholderiales</taxon>
        <taxon>Comamonadaceae</taxon>
        <taxon>Limnohabitans</taxon>
    </lineage>
</organism>
<evidence type="ECO:0000256" key="2">
    <source>
        <dbReference type="ARBA" id="ARBA00022801"/>
    </source>
</evidence>
<keyword evidence="4" id="KW-1185">Reference proteome</keyword>
<protein>
    <submittedName>
        <fullName evidence="3">Thioesterase</fullName>
    </submittedName>
</protein>
<dbReference type="Gene3D" id="3.10.129.10">
    <property type="entry name" value="Hotdog Thioesterase"/>
    <property type="match status" value="1"/>
</dbReference>
<gene>
    <name evidence="3" type="ORF">B9Z37_10540</name>
</gene>
<dbReference type="InterPro" id="IPR029069">
    <property type="entry name" value="HotDog_dom_sf"/>
</dbReference>
<evidence type="ECO:0000256" key="1">
    <source>
        <dbReference type="ARBA" id="ARBA00005953"/>
    </source>
</evidence>
<evidence type="ECO:0000313" key="3">
    <source>
        <dbReference type="EMBL" id="PUE53483.1"/>
    </source>
</evidence>
<evidence type="ECO:0000313" key="4">
    <source>
        <dbReference type="Proteomes" id="UP000250790"/>
    </source>
</evidence>
<sequence>MPRIQFALPDHFVFATDIQIYISHVNQGGHLDNAQLLTLVSEARVRFFKSLGYAEGNVAGFPIVVGDMVAQYKSEGFHGETMRVSMVPQDPNKYGFDLVYRMECLDTAREVARGKIGIVFVDRQTRTVAAVPEVFLQKVNDLKAI</sequence>
<comment type="caution">
    <text evidence="3">The sequence shown here is derived from an EMBL/GenBank/DDBJ whole genome shotgun (WGS) entry which is preliminary data.</text>
</comment>
<dbReference type="PANTHER" id="PTHR31793">
    <property type="entry name" value="4-HYDROXYBENZOYL-COA THIOESTERASE FAMILY MEMBER"/>
    <property type="match status" value="1"/>
</dbReference>
<dbReference type="OrthoDB" id="333038at2"/>
<dbReference type="AlphaFoldDB" id="A0A315E6Y3"/>
<dbReference type="Proteomes" id="UP000250790">
    <property type="component" value="Unassembled WGS sequence"/>
</dbReference>
<dbReference type="EMBL" id="NESN01000003">
    <property type="protein sequence ID" value="PUE53483.1"/>
    <property type="molecule type" value="Genomic_DNA"/>
</dbReference>
<reference evidence="3 4" key="1">
    <citation type="submission" date="2017-04" db="EMBL/GenBank/DDBJ databases">
        <title>Unexpected and diverse lifestyles within the genus Limnohabitans.</title>
        <authorList>
            <person name="Kasalicky V."/>
            <person name="Mehrshad M."/>
            <person name="Andrei S.-A."/>
            <person name="Salcher M."/>
            <person name="Kratochvilova H."/>
            <person name="Simek K."/>
            <person name="Ghai R."/>
        </authorList>
    </citation>
    <scope>NUCLEOTIDE SEQUENCE [LARGE SCALE GENOMIC DNA]</scope>
    <source>
        <strain evidence="3 4">II-B4</strain>
    </source>
</reference>
<dbReference type="InterPro" id="IPR050563">
    <property type="entry name" value="4-hydroxybenzoyl-CoA_TE"/>
</dbReference>
<comment type="similarity">
    <text evidence="1">Belongs to the 4-hydroxybenzoyl-CoA thioesterase family.</text>
</comment>
<proteinExistence type="inferred from homology"/>
<dbReference type="PANTHER" id="PTHR31793:SF27">
    <property type="entry name" value="NOVEL THIOESTERASE SUPERFAMILY DOMAIN AND SAPOSIN A-TYPE DOMAIN CONTAINING PROTEIN (0610012H03RIK)"/>
    <property type="match status" value="1"/>
</dbReference>
<dbReference type="GO" id="GO:0047617">
    <property type="term" value="F:fatty acyl-CoA hydrolase activity"/>
    <property type="evidence" value="ECO:0007669"/>
    <property type="project" value="TreeGrafter"/>
</dbReference>